<evidence type="ECO:0000256" key="3">
    <source>
        <dbReference type="PIRNR" id="PIRNR027081"/>
    </source>
</evidence>
<dbReference type="Proteomes" id="UP000225277">
    <property type="component" value="Unassembled WGS sequence"/>
</dbReference>
<proteinExistence type="inferred from homology"/>
<dbReference type="SUPFAM" id="SSF101744">
    <property type="entry name" value="Rof/RNase P subunit-like"/>
    <property type="match status" value="1"/>
</dbReference>
<dbReference type="InterPro" id="IPR036980">
    <property type="entry name" value="RNase_P/MRP_Rpp29_sf"/>
</dbReference>
<dbReference type="RefSeq" id="XP_023624858.1">
    <property type="nucleotide sequence ID" value="XM_023769090.1"/>
</dbReference>
<evidence type="ECO:0000256" key="2">
    <source>
        <dbReference type="ARBA" id="ARBA00006181"/>
    </source>
</evidence>
<dbReference type="PANTHER" id="PTHR13348:SF0">
    <property type="entry name" value="RIBONUCLEASE P PROTEIN SUBUNIT P29"/>
    <property type="match status" value="1"/>
</dbReference>
<dbReference type="AlphaFoldDB" id="A0A2D3USW9"/>
<dbReference type="Pfam" id="PF01868">
    <property type="entry name" value="RNase_P-MRP_p29"/>
    <property type="match status" value="1"/>
</dbReference>
<keyword evidence="3" id="KW-0819">tRNA processing</keyword>
<dbReference type="STRING" id="112498.A0A2D3USW9"/>
<dbReference type="SMART" id="SM00538">
    <property type="entry name" value="POP4"/>
    <property type="match status" value="1"/>
</dbReference>
<dbReference type="InterPro" id="IPR023534">
    <property type="entry name" value="Rof/RNase_P-like"/>
</dbReference>
<gene>
    <name evidence="4" type="ORF">RCC_03807</name>
</gene>
<dbReference type="GeneID" id="35598996"/>
<dbReference type="Gene3D" id="2.30.30.210">
    <property type="entry name" value="Ribonuclease P/MRP, subunit p29"/>
    <property type="match status" value="1"/>
</dbReference>
<dbReference type="OrthoDB" id="124041at2759"/>
<dbReference type="GO" id="GO:0033204">
    <property type="term" value="F:ribonuclease P RNA binding"/>
    <property type="evidence" value="ECO:0007669"/>
    <property type="project" value="InterPro"/>
</dbReference>
<dbReference type="GO" id="GO:0001682">
    <property type="term" value="P:tRNA 5'-leader removal"/>
    <property type="evidence" value="ECO:0007669"/>
    <property type="project" value="InterPro"/>
</dbReference>
<dbReference type="PIRSF" id="PIRSF027081">
    <property type="entry name" value="RNase_P/MRP_p29_subunit"/>
    <property type="match status" value="1"/>
</dbReference>
<evidence type="ECO:0000256" key="1">
    <source>
        <dbReference type="ARBA" id="ARBA00004123"/>
    </source>
</evidence>
<dbReference type="EMBL" id="FJUY01000005">
    <property type="protein sequence ID" value="CZT17968.1"/>
    <property type="molecule type" value="Genomic_DNA"/>
</dbReference>
<accession>A0A2D3USW9</accession>
<evidence type="ECO:0000313" key="5">
    <source>
        <dbReference type="Proteomes" id="UP000225277"/>
    </source>
</evidence>
<protein>
    <recommendedName>
        <fullName evidence="3">Ribonuclease P protein subunit</fullName>
    </recommendedName>
</protein>
<keyword evidence="5" id="KW-1185">Reference proteome</keyword>
<comment type="subcellular location">
    <subcellularLocation>
        <location evidence="1">Nucleus</location>
    </subcellularLocation>
</comment>
<keyword evidence="3" id="KW-0539">Nucleus</keyword>
<comment type="similarity">
    <text evidence="2">Belongs to the eukaryotic/archaeal RNase P protein component 1 family.</text>
</comment>
<dbReference type="GO" id="GO:0005634">
    <property type="term" value="C:nucleus"/>
    <property type="evidence" value="ECO:0007669"/>
    <property type="project" value="UniProtKB-SubCell"/>
</dbReference>
<dbReference type="InterPro" id="IPR002730">
    <property type="entry name" value="Rpp29/RNP1"/>
</dbReference>
<dbReference type="PANTHER" id="PTHR13348">
    <property type="entry name" value="RIBONUCLEASE P SUBUNIT P29"/>
    <property type="match status" value="1"/>
</dbReference>
<reference evidence="4 5" key="1">
    <citation type="submission" date="2016-03" db="EMBL/GenBank/DDBJ databases">
        <authorList>
            <person name="Ploux O."/>
        </authorList>
    </citation>
    <scope>NUCLEOTIDE SEQUENCE [LARGE SCALE GENOMIC DNA]</scope>
    <source>
        <strain evidence="4 5">URUG2</strain>
    </source>
</reference>
<dbReference type="GO" id="GO:0030677">
    <property type="term" value="C:ribonuclease P complex"/>
    <property type="evidence" value="ECO:0007669"/>
    <property type="project" value="InterPro"/>
</dbReference>
<dbReference type="GO" id="GO:0000172">
    <property type="term" value="C:ribonuclease MRP complex"/>
    <property type="evidence" value="ECO:0007669"/>
    <property type="project" value="InterPro"/>
</dbReference>
<name>A0A2D3USW9_9PEZI</name>
<sequence>MEISAENPAGVLISRAHSPDRAGIIFREKVQLRPLLLRPTSPDPSLNARSKRQYARLQKVKAARKSTKPKPLSAKQKRALCIYDIPASQQKYSIYEPLHTMWCTYMREVLGERSYVDANIAGPLLISADYHGALLEVARSRCVSRVGLRGIVVKDTRFTFEMITENNEVKKVPKEHTLFKFELPRKEEDCKAMVFEIHGSQFESRAPDRANRKFKMHIDPDL</sequence>
<organism evidence="4 5">
    <name type="scientific">Ramularia collo-cygni</name>
    <dbReference type="NCBI Taxonomy" id="112498"/>
    <lineage>
        <taxon>Eukaryota</taxon>
        <taxon>Fungi</taxon>
        <taxon>Dikarya</taxon>
        <taxon>Ascomycota</taxon>
        <taxon>Pezizomycotina</taxon>
        <taxon>Dothideomycetes</taxon>
        <taxon>Dothideomycetidae</taxon>
        <taxon>Mycosphaerellales</taxon>
        <taxon>Mycosphaerellaceae</taxon>
        <taxon>Ramularia</taxon>
    </lineage>
</organism>
<evidence type="ECO:0000313" key="4">
    <source>
        <dbReference type="EMBL" id="CZT17968.1"/>
    </source>
</evidence>
<dbReference type="GO" id="GO:0006364">
    <property type="term" value="P:rRNA processing"/>
    <property type="evidence" value="ECO:0007669"/>
    <property type="project" value="TreeGrafter"/>
</dbReference>
<dbReference type="InterPro" id="IPR016848">
    <property type="entry name" value="RNase_P/MRP_Rpp29-subunit"/>
</dbReference>